<evidence type="ECO:0000256" key="1">
    <source>
        <dbReference type="ARBA" id="ARBA00000900"/>
    </source>
</evidence>
<protein>
    <recommendedName>
        <fullName evidence="2">RING-type E3 ubiquitin transferase</fullName>
        <ecNumber evidence="2">2.3.2.27</ecNumber>
    </recommendedName>
</protein>
<dbReference type="Gramene" id="rna10061">
    <property type="protein sequence ID" value="RHN74088.1"/>
    <property type="gene ID" value="gene10061"/>
</dbReference>
<dbReference type="InterPro" id="IPR011009">
    <property type="entry name" value="Kinase-like_dom_sf"/>
</dbReference>
<organism evidence="5">
    <name type="scientific">Medicago truncatula</name>
    <name type="common">Barrel medic</name>
    <name type="synonym">Medicago tribuloides</name>
    <dbReference type="NCBI Taxonomy" id="3880"/>
    <lineage>
        <taxon>Eukaryota</taxon>
        <taxon>Viridiplantae</taxon>
        <taxon>Streptophyta</taxon>
        <taxon>Embryophyta</taxon>
        <taxon>Tracheophyta</taxon>
        <taxon>Spermatophyta</taxon>
        <taxon>Magnoliopsida</taxon>
        <taxon>eudicotyledons</taxon>
        <taxon>Gunneridae</taxon>
        <taxon>Pentapetalae</taxon>
        <taxon>rosids</taxon>
        <taxon>fabids</taxon>
        <taxon>Fabales</taxon>
        <taxon>Fabaceae</taxon>
        <taxon>Papilionoideae</taxon>
        <taxon>50 kb inversion clade</taxon>
        <taxon>NPAAA clade</taxon>
        <taxon>Hologalegina</taxon>
        <taxon>IRL clade</taxon>
        <taxon>Trifolieae</taxon>
        <taxon>Medicago</taxon>
    </lineage>
</organism>
<dbReference type="InterPro" id="IPR006011">
    <property type="entry name" value="Syntaxin_N"/>
</dbReference>
<dbReference type="InterPro" id="IPR051348">
    <property type="entry name" value="U-box_ubiquitin_ligases"/>
</dbReference>
<evidence type="ECO:0000259" key="4">
    <source>
        <dbReference type="Pfam" id="PF14523"/>
    </source>
</evidence>
<comment type="caution">
    <text evidence="5">The sequence shown here is derived from an EMBL/GenBank/DDBJ whole genome shotgun (WGS) entry which is preliminary data.</text>
</comment>
<dbReference type="GO" id="GO:0061630">
    <property type="term" value="F:ubiquitin protein ligase activity"/>
    <property type="evidence" value="ECO:0007669"/>
    <property type="project" value="UniProtKB-EC"/>
</dbReference>
<feature type="domain" description="Syntaxin N-terminal" evidence="4">
    <location>
        <begin position="180"/>
        <end position="225"/>
    </location>
</feature>
<accession>A0A396JCG8</accession>
<reference evidence="5" key="1">
    <citation type="journal article" date="2018" name="Nat. Plants">
        <title>Whole-genome landscape of Medicago truncatula symbiotic genes.</title>
        <authorList>
            <person name="Pecrix Y."/>
            <person name="Gamas P."/>
            <person name="Carrere S."/>
        </authorList>
    </citation>
    <scope>NUCLEOTIDE SEQUENCE</scope>
    <source>
        <tissue evidence="5">Leaves</tissue>
    </source>
</reference>
<comment type="catalytic activity">
    <reaction evidence="1">
        <text>S-ubiquitinyl-[E2 ubiquitin-conjugating enzyme]-L-cysteine + [acceptor protein]-L-lysine = [E2 ubiquitin-conjugating enzyme]-L-cysteine + N(6)-ubiquitinyl-[acceptor protein]-L-lysine.</text>
        <dbReference type="EC" id="2.3.2.27"/>
    </reaction>
</comment>
<name>A0A396JCG8_MEDTR</name>
<evidence type="ECO:0000256" key="3">
    <source>
        <dbReference type="ARBA" id="ARBA00022786"/>
    </source>
</evidence>
<evidence type="ECO:0000313" key="5">
    <source>
        <dbReference type="EMBL" id="RHN74088.1"/>
    </source>
</evidence>
<dbReference type="Proteomes" id="UP000265566">
    <property type="component" value="Chromosome 2"/>
</dbReference>
<dbReference type="EC" id="2.3.2.27" evidence="2"/>
<sequence>MSLNLYEFVLIMFVSLKDFDFCAQDSLLSIEKRNAASVDTIVRGGMEANQALQARFSSSVSTTLEDAGIANTDINSSIDHSLQLDHKACGILNSMITPCCAELTEWKGGHYNRIVEITENAGKCLLNEYMIEAATSFFAESLRIGEGGYGPVYRCLPDHTPVAVKVLHPDAQQGSSQFQREANKKIEDAKLARDFQTTLKEFQKVQLASERESTYTPAASASSLPTRSTMYISKMN</sequence>
<gene>
    <name evidence="5" type="ORF">MtrunA17_Chr2g0306171</name>
</gene>
<dbReference type="SUPFAM" id="SSF56112">
    <property type="entry name" value="Protein kinase-like (PK-like)"/>
    <property type="match status" value="1"/>
</dbReference>
<keyword evidence="3" id="KW-0833">Ubl conjugation pathway</keyword>
<dbReference type="PANTHER" id="PTHR45647">
    <property type="entry name" value="OS02G0152300 PROTEIN"/>
    <property type="match status" value="1"/>
</dbReference>
<dbReference type="Gene3D" id="3.30.200.20">
    <property type="entry name" value="Phosphorylase Kinase, domain 1"/>
    <property type="match status" value="1"/>
</dbReference>
<evidence type="ECO:0000256" key="2">
    <source>
        <dbReference type="ARBA" id="ARBA00012483"/>
    </source>
</evidence>
<dbReference type="AlphaFoldDB" id="A0A396JCG8"/>
<dbReference type="PANTHER" id="PTHR45647:SF132">
    <property type="entry name" value="KINASE WITH ADENINE NUCLEOTIDE ALPHA HYDROLASES-LIKE DOMAIN-CONTAINING PROTEIN"/>
    <property type="match status" value="1"/>
</dbReference>
<dbReference type="Pfam" id="PF14523">
    <property type="entry name" value="Syntaxin_2"/>
    <property type="match status" value="1"/>
</dbReference>
<dbReference type="GO" id="GO:0016020">
    <property type="term" value="C:membrane"/>
    <property type="evidence" value="ECO:0007669"/>
    <property type="project" value="InterPro"/>
</dbReference>
<proteinExistence type="predicted"/>
<dbReference type="EMBL" id="PSQE01000002">
    <property type="protein sequence ID" value="RHN74088.1"/>
    <property type="molecule type" value="Genomic_DNA"/>
</dbReference>